<dbReference type="Pfam" id="PF00460">
    <property type="entry name" value="Flg_bb_rod"/>
    <property type="match status" value="1"/>
</dbReference>
<dbReference type="InterPro" id="IPR001444">
    <property type="entry name" value="Flag_bb_rod_N"/>
</dbReference>
<name>A0AAJ1UA13_9RHOB</name>
<comment type="similarity">
    <text evidence="2">Belongs to the flagella basal body rod proteins family.</text>
</comment>
<dbReference type="RefSeq" id="WP_317625617.1">
    <property type="nucleotide sequence ID" value="NZ_JANFFA010000002.1"/>
</dbReference>
<evidence type="ECO:0000256" key="5">
    <source>
        <dbReference type="ARBA" id="ARBA00024934"/>
    </source>
</evidence>
<comment type="caution">
    <text evidence="8">The sequence shown here is derived from an EMBL/GenBank/DDBJ whole genome shotgun (WGS) entry which is preliminary data.</text>
</comment>
<reference evidence="8" key="1">
    <citation type="submission" date="2022-07" db="EMBL/GenBank/DDBJ databases">
        <authorList>
            <person name="Otstavnykh N."/>
            <person name="Isaeva M."/>
            <person name="Bystritskaya E."/>
        </authorList>
    </citation>
    <scope>NUCLEOTIDE SEQUENCE</scope>
    <source>
        <strain evidence="8">10Alg 79</strain>
    </source>
</reference>
<evidence type="ECO:0000313" key="8">
    <source>
        <dbReference type="EMBL" id="MDQ2093993.1"/>
    </source>
</evidence>
<accession>A0AAJ1UA13</accession>
<proteinExistence type="inferred from homology"/>
<dbReference type="NCBIfam" id="NF009270">
    <property type="entry name" value="PRK12627.1"/>
    <property type="match status" value="1"/>
</dbReference>
<dbReference type="GO" id="GO:0030694">
    <property type="term" value="C:bacterial-type flagellum basal body, rod"/>
    <property type="evidence" value="ECO:0007669"/>
    <property type="project" value="InterPro"/>
</dbReference>
<protein>
    <recommendedName>
        <fullName evidence="3">Flagellar basal body rod protein FlgB</fullName>
    </recommendedName>
</protein>
<feature type="domain" description="Flagellar basal body rod protein N-terminal" evidence="7">
    <location>
        <begin position="14"/>
        <end position="38"/>
    </location>
</feature>
<dbReference type="InterPro" id="IPR006300">
    <property type="entry name" value="FlgB"/>
</dbReference>
<evidence type="ECO:0000256" key="2">
    <source>
        <dbReference type="ARBA" id="ARBA00009677"/>
    </source>
</evidence>
<feature type="region of interest" description="Disordered" evidence="6">
    <location>
        <begin position="67"/>
        <end position="88"/>
    </location>
</feature>
<evidence type="ECO:0000256" key="6">
    <source>
        <dbReference type="SAM" id="MobiDB-lite"/>
    </source>
</evidence>
<keyword evidence="4" id="KW-0975">Bacterial flagellum</keyword>
<dbReference type="AlphaFoldDB" id="A0AAJ1UA13"/>
<comment type="function">
    <text evidence="5">Structural component of flagellum, the bacterial motility apparatus. Part of the rod structure of flagellar basal body.</text>
</comment>
<dbReference type="NCBIfam" id="TIGR01396">
    <property type="entry name" value="FlgB"/>
    <property type="match status" value="1"/>
</dbReference>
<reference evidence="8" key="2">
    <citation type="submission" date="2023-04" db="EMBL/GenBank/DDBJ databases">
        <title>'Rhodoalgimonas zhirmunskyi' gen. nov., isolated from a red alga.</title>
        <authorList>
            <person name="Nedashkovskaya O.I."/>
            <person name="Otstavnykh N.Y."/>
            <person name="Bystritskaya E.P."/>
            <person name="Balabanova L.A."/>
            <person name="Isaeva M.P."/>
        </authorList>
    </citation>
    <scope>NUCLEOTIDE SEQUENCE</scope>
    <source>
        <strain evidence="8">10Alg 79</strain>
    </source>
</reference>
<dbReference type="Proteomes" id="UP001227162">
    <property type="component" value="Unassembled WGS sequence"/>
</dbReference>
<evidence type="ECO:0000256" key="4">
    <source>
        <dbReference type="ARBA" id="ARBA00023143"/>
    </source>
</evidence>
<dbReference type="EMBL" id="JANFFA010000002">
    <property type="protein sequence ID" value="MDQ2093993.1"/>
    <property type="molecule type" value="Genomic_DNA"/>
</dbReference>
<evidence type="ECO:0000256" key="1">
    <source>
        <dbReference type="ARBA" id="ARBA00004117"/>
    </source>
</evidence>
<evidence type="ECO:0000259" key="7">
    <source>
        <dbReference type="Pfam" id="PF00460"/>
    </source>
</evidence>
<evidence type="ECO:0000313" key="9">
    <source>
        <dbReference type="Proteomes" id="UP001227162"/>
    </source>
</evidence>
<evidence type="ECO:0000256" key="3">
    <source>
        <dbReference type="ARBA" id="ARBA00014376"/>
    </source>
</evidence>
<keyword evidence="9" id="KW-1185">Reference proteome</keyword>
<comment type="subcellular location">
    <subcellularLocation>
        <location evidence="1">Bacterial flagellum basal body</location>
    </subcellularLocation>
</comment>
<gene>
    <name evidence="8" type="ORF">NOI20_07720</name>
</gene>
<organism evidence="8 9">
    <name type="scientific">Rhodalgimonas zhirmunskyi</name>
    <dbReference type="NCBI Taxonomy" id="2964767"/>
    <lineage>
        <taxon>Bacteria</taxon>
        <taxon>Pseudomonadati</taxon>
        <taxon>Pseudomonadota</taxon>
        <taxon>Alphaproteobacteria</taxon>
        <taxon>Rhodobacterales</taxon>
        <taxon>Roseobacteraceae</taxon>
        <taxon>Rhodalgimonas</taxon>
    </lineage>
</organism>
<sequence length="129" mass="13862">MLENINLFRMAASMAAHAGTRQAVIAQNIANADTPGYKARDVTAFADLVRSSSESFQLRATRNNHLNGSLGLADPEINEKAGGVSNPNGNQVALEDEMLKAVEVKRQHDRALAIYRSGLTVLRSSLGRG</sequence>
<dbReference type="GO" id="GO:0071973">
    <property type="term" value="P:bacterial-type flagellum-dependent cell motility"/>
    <property type="evidence" value="ECO:0007669"/>
    <property type="project" value="InterPro"/>
</dbReference>